<evidence type="ECO:0000256" key="10">
    <source>
        <dbReference type="ARBA" id="ARBA00038489"/>
    </source>
</evidence>
<proteinExistence type="inferred from homology"/>
<evidence type="ECO:0000256" key="13">
    <source>
        <dbReference type="PIRSR" id="PIRSR000239-1"/>
    </source>
</evidence>
<evidence type="ECO:0000313" key="16">
    <source>
        <dbReference type="Proteomes" id="UP000613768"/>
    </source>
</evidence>
<dbReference type="InterPro" id="IPR013766">
    <property type="entry name" value="Thioredoxin_domain"/>
</dbReference>
<dbReference type="GO" id="GO:0034599">
    <property type="term" value="P:cellular response to oxidative stress"/>
    <property type="evidence" value="ECO:0007669"/>
    <property type="project" value="TreeGrafter"/>
</dbReference>
<comment type="function">
    <text evidence="1">Thiol-specific peroxidase that catalyzes the reduction of hydrogen peroxide and organic hydroperoxides to water and alcohols, respectively. Plays a role in cell protection against oxidative stress by detoxifying peroxides and as sensor of hydrogen peroxide-mediated signaling events.</text>
</comment>
<dbReference type="Proteomes" id="UP000613768">
    <property type="component" value="Unassembled WGS sequence"/>
</dbReference>
<dbReference type="GO" id="GO:0045454">
    <property type="term" value="P:cell redox homeostasis"/>
    <property type="evidence" value="ECO:0007669"/>
    <property type="project" value="TreeGrafter"/>
</dbReference>
<dbReference type="GO" id="GO:0005737">
    <property type="term" value="C:cytoplasm"/>
    <property type="evidence" value="ECO:0007669"/>
    <property type="project" value="TreeGrafter"/>
</dbReference>
<keyword evidence="5" id="KW-0049">Antioxidant</keyword>
<dbReference type="SUPFAM" id="SSF52833">
    <property type="entry name" value="Thioredoxin-like"/>
    <property type="match status" value="1"/>
</dbReference>
<dbReference type="PANTHER" id="PTHR42801">
    <property type="entry name" value="THIOREDOXIN-DEPENDENT PEROXIDE REDUCTASE"/>
    <property type="match status" value="1"/>
</dbReference>
<dbReference type="CDD" id="cd03017">
    <property type="entry name" value="PRX_BCP"/>
    <property type="match status" value="1"/>
</dbReference>
<dbReference type="EMBL" id="JACYTR010000025">
    <property type="protein sequence ID" value="MBD8526523.1"/>
    <property type="molecule type" value="Genomic_DNA"/>
</dbReference>
<feature type="active site" description="Cysteine sulfenic acid (-SOH) intermediate; for peroxidase activity" evidence="13">
    <location>
        <position position="44"/>
    </location>
</feature>
<comment type="caution">
    <text evidence="15">The sequence shown here is derived from an EMBL/GenBank/DDBJ whole genome shotgun (WGS) entry which is preliminary data.</text>
</comment>
<feature type="domain" description="Thioredoxin" evidence="14">
    <location>
        <begin position="2"/>
        <end position="155"/>
    </location>
</feature>
<evidence type="ECO:0000256" key="5">
    <source>
        <dbReference type="ARBA" id="ARBA00022862"/>
    </source>
</evidence>
<dbReference type="Gene3D" id="3.40.30.10">
    <property type="entry name" value="Glutaredoxin"/>
    <property type="match status" value="1"/>
</dbReference>
<name>A0AAW3ZLB0_9GAMM</name>
<dbReference type="PANTHER" id="PTHR42801:SF4">
    <property type="entry name" value="AHPC_TSA FAMILY PROTEIN"/>
    <property type="match status" value="1"/>
</dbReference>
<dbReference type="InterPro" id="IPR000866">
    <property type="entry name" value="AhpC/TSA"/>
</dbReference>
<dbReference type="EC" id="1.11.1.24" evidence="3"/>
<sequence>MLQTGDKVPKLKVTLQDGRGVPLSQFKDQWWVLFFYPKDSTPGCTTENREFSALLDKFKALGATVLGASRDSQKSHSNFCSKQELAHDLISDPDSELCDAFGVIQEKSLYGRKYLGIERSTFLIAPGGKIHTVWRKVKVKQHAEAVLAALEAAQK</sequence>
<evidence type="ECO:0000256" key="7">
    <source>
        <dbReference type="ARBA" id="ARBA00023157"/>
    </source>
</evidence>
<comment type="catalytic activity">
    <reaction evidence="12">
        <text>a hydroperoxide + [thioredoxin]-dithiol = an alcohol + [thioredoxin]-disulfide + H2O</text>
        <dbReference type="Rhea" id="RHEA:62620"/>
        <dbReference type="Rhea" id="RHEA-COMP:10698"/>
        <dbReference type="Rhea" id="RHEA-COMP:10700"/>
        <dbReference type="ChEBI" id="CHEBI:15377"/>
        <dbReference type="ChEBI" id="CHEBI:29950"/>
        <dbReference type="ChEBI" id="CHEBI:30879"/>
        <dbReference type="ChEBI" id="CHEBI:35924"/>
        <dbReference type="ChEBI" id="CHEBI:50058"/>
        <dbReference type="EC" id="1.11.1.24"/>
    </reaction>
</comment>
<organism evidence="15 16">
    <name type="scientific">Pseudomarimonas arenosa</name>
    <dbReference type="NCBI Taxonomy" id="2774145"/>
    <lineage>
        <taxon>Bacteria</taxon>
        <taxon>Pseudomonadati</taxon>
        <taxon>Pseudomonadota</taxon>
        <taxon>Gammaproteobacteria</taxon>
        <taxon>Lysobacterales</taxon>
        <taxon>Lysobacteraceae</taxon>
        <taxon>Pseudomarimonas</taxon>
    </lineage>
</organism>
<evidence type="ECO:0000313" key="15">
    <source>
        <dbReference type="EMBL" id="MBD8526523.1"/>
    </source>
</evidence>
<keyword evidence="6" id="KW-0560">Oxidoreductase</keyword>
<dbReference type="Pfam" id="PF00578">
    <property type="entry name" value="AhpC-TSA"/>
    <property type="match status" value="1"/>
</dbReference>
<keyword evidence="4" id="KW-0575">Peroxidase</keyword>
<dbReference type="AlphaFoldDB" id="A0AAW3ZLB0"/>
<gene>
    <name evidence="15" type="ORF">IFO71_12315</name>
</gene>
<keyword evidence="7" id="KW-1015">Disulfide bond</keyword>
<dbReference type="GO" id="GO:0008379">
    <property type="term" value="F:thioredoxin peroxidase activity"/>
    <property type="evidence" value="ECO:0007669"/>
    <property type="project" value="TreeGrafter"/>
</dbReference>
<accession>A0AAW3ZLB0</accession>
<evidence type="ECO:0000256" key="4">
    <source>
        <dbReference type="ARBA" id="ARBA00022559"/>
    </source>
</evidence>
<evidence type="ECO:0000256" key="9">
    <source>
        <dbReference type="ARBA" id="ARBA00032824"/>
    </source>
</evidence>
<reference evidence="15 16" key="1">
    <citation type="submission" date="2020-09" db="EMBL/GenBank/DDBJ databases">
        <title>Pseudoxanthomonas sp. CAU 1598 isolated from sand of Yaerae Beach.</title>
        <authorList>
            <person name="Kim W."/>
        </authorList>
    </citation>
    <scope>NUCLEOTIDE SEQUENCE [LARGE SCALE GENOMIC DNA]</scope>
    <source>
        <strain evidence="15 16">CAU 1598</strain>
    </source>
</reference>
<keyword evidence="8" id="KW-0676">Redox-active center</keyword>
<evidence type="ECO:0000259" key="14">
    <source>
        <dbReference type="PROSITE" id="PS51352"/>
    </source>
</evidence>
<evidence type="ECO:0000256" key="6">
    <source>
        <dbReference type="ARBA" id="ARBA00023002"/>
    </source>
</evidence>
<comment type="subunit">
    <text evidence="2">Monomer.</text>
</comment>
<keyword evidence="16" id="KW-1185">Reference proteome</keyword>
<protein>
    <recommendedName>
        <fullName evidence="3">thioredoxin-dependent peroxiredoxin</fullName>
        <ecNumber evidence="3">1.11.1.24</ecNumber>
    </recommendedName>
    <alternativeName>
        <fullName evidence="9">Thioredoxin peroxidase</fullName>
    </alternativeName>
    <alternativeName>
        <fullName evidence="11">Thioredoxin-dependent peroxiredoxin Bcp</fullName>
    </alternativeName>
</protein>
<evidence type="ECO:0000256" key="1">
    <source>
        <dbReference type="ARBA" id="ARBA00003330"/>
    </source>
</evidence>
<evidence type="ECO:0000256" key="3">
    <source>
        <dbReference type="ARBA" id="ARBA00013017"/>
    </source>
</evidence>
<dbReference type="PROSITE" id="PS51352">
    <property type="entry name" value="THIOREDOXIN_2"/>
    <property type="match status" value="1"/>
</dbReference>
<dbReference type="InterPro" id="IPR036249">
    <property type="entry name" value="Thioredoxin-like_sf"/>
</dbReference>
<dbReference type="PIRSF" id="PIRSF000239">
    <property type="entry name" value="AHPC"/>
    <property type="match status" value="1"/>
</dbReference>
<evidence type="ECO:0000256" key="11">
    <source>
        <dbReference type="ARBA" id="ARBA00042639"/>
    </source>
</evidence>
<evidence type="ECO:0000256" key="12">
    <source>
        <dbReference type="ARBA" id="ARBA00049091"/>
    </source>
</evidence>
<evidence type="ECO:0000256" key="2">
    <source>
        <dbReference type="ARBA" id="ARBA00011245"/>
    </source>
</evidence>
<dbReference type="InterPro" id="IPR050924">
    <property type="entry name" value="Peroxiredoxin_BCP/PrxQ"/>
</dbReference>
<dbReference type="FunFam" id="3.40.30.10:FF:000007">
    <property type="entry name" value="Thioredoxin-dependent thiol peroxidase"/>
    <property type="match status" value="1"/>
</dbReference>
<dbReference type="RefSeq" id="WP_192029944.1">
    <property type="nucleotide sequence ID" value="NZ_JACYTR010000025.1"/>
</dbReference>
<comment type="similarity">
    <text evidence="10">Belongs to the peroxiredoxin family. BCP/PrxQ subfamily.</text>
</comment>
<dbReference type="InterPro" id="IPR024706">
    <property type="entry name" value="Peroxiredoxin_AhpC-typ"/>
</dbReference>
<evidence type="ECO:0000256" key="8">
    <source>
        <dbReference type="ARBA" id="ARBA00023284"/>
    </source>
</evidence>